<proteinExistence type="predicted"/>
<organism evidence="2 3">
    <name type="scientific">Alligator mississippiensis</name>
    <name type="common">American alligator</name>
    <dbReference type="NCBI Taxonomy" id="8496"/>
    <lineage>
        <taxon>Eukaryota</taxon>
        <taxon>Metazoa</taxon>
        <taxon>Chordata</taxon>
        <taxon>Craniata</taxon>
        <taxon>Vertebrata</taxon>
        <taxon>Euteleostomi</taxon>
        <taxon>Archelosauria</taxon>
        <taxon>Archosauria</taxon>
        <taxon>Crocodylia</taxon>
        <taxon>Alligatoridae</taxon>
        <taxon>Alligatorinae</taxon>
        <taxon>Alligator</taxon>
    </lineage>
</organism>
<sequence>MELVAARSSAAQPGPCPRGGSSLPALPPSLRPSPAGTSASACCRGAGICLRVRLRRRGACSRCPRSGSHSRWSAPLLHTAIVKPCEALTPARIPVEDLPRVRRDRGKTSSVVHNHISQEEQDLLISLPSIHGSRMDHLGHELILMGRIDASHMNAPSSDISIYHNGQH</sequence>
<accession>A0A151PIA6</accession>
<evidence type="ECO:0000313" key="3">
    <source>
        <dbReference type="Proteomes" id="UP000050525"/>
    </source>
</evidence>
<protein>
    <submittedName>
        <fullName evidence="2">Uncharacterized protein</fullName>
    </submittedName>
</protein>
<dbReference type="AlphaFoldDB" id="A0A151PIA6"/>
<name>A0A151PIA6_ALLMI</name>
<gene>
    <name evidence="2" type="ORF">Y1Q_0004184</name>
</gene>
<dbReference type="Proteomes" id="UP000050525">
    <property type="component" value="Unassembled WGS sequence"/>
</dbReference>
<feature type="region of interest" description="Disordered" evidence="1">
    <location>
        <begin position="1"/>
        <end position="40"/>
    </location>
</feature>
<keyword evidence="3" id="KW-1185">Reference proteome</keyword>
<evidence type="ECO:0000313" key="2">
    <source>
        <dbReference type="EMBL" id="KYO48827.1"/>
    </source>
</evidence>
<comment type="caution">
    <text evidence="2">The sequence shown here is derived from an EMBL/GenBank/DDBJ whole genome shotgun (WGS) entry which is preliminary data.</text>
</comment>
<dbReference type="EMBL" id="AKHW03000179">
    <property type="protein sequence ID" value="KYO48827.1"/>
    <property type="molecule type" value="Genomic_DNA"/>
</dbReference>
<reference evidence="2 3" key="1">
    <citation type="journal article" date="2012" name="Genome Biol.">
        <title>Sequencing three crocodilian genomes to illuminate the evolution of archosaurs and amniotes.</title>
        <authorList>
            <person name="St John J.A."/>
            <person name="Braun E.L."/>
            <person name="Isberg S.R."/>
            <person name="Miles L.G."/>
            <person name="Chong A.Y."/>
            <person name="Gongora J."/>
            <person name="Dalzell P."/>
            <person name="Moran C."/>
            <person name="Bed'hom B."/>
            <person name="Abzhanov A."/>
            <person name="Burgess S.C."/>
            <person name="Cooksey A.M."/>
            <person name="Castoe T.A."/>
            <person name="Crawford N.G."/>
            <person name="Densmore L.D."/>
            <person name="Drew J.C."/>
            <person name="Edwards S.V."/>
            <person name="Faircloth B.C."/>
            <person name="Fujita M.K."/>
            <person name="Greenwold M.J."/>
            <person name="Hoffmann F.G."/>
            <person name="Howard J.M."/>
            <person name="Iguchi T."/>
            <person name="Janes D.E."/>
            <person name="Khan S.Y."/>
            <person name="Kohno S."/>
            <person name="de Koning A.J."/>
            <person name="Lance S.L."/>
            <person name="McCarthy F.M."/>
            <person name="McCormack J.E."/>
            <person name="Merchant M.E."/>
            <person name="Peterson D.G."/>
            <person name="Pollock D.D."/>
            <person name="Pourmand N."/>
            <person name="Raney B.J."/>
            <person name="Roessler K.A."/>
            <person name="Sanford J.R."/>
            <person name="Sawyer R.H."/>
            <person name="Schmidt C.J."/>
            <person name="Triplett E.W."/>
            <person name="Tuberville T.D."/>
            <person name="Venegas-Anaya M."/>
            <person name="Howard J.T."/>
            <person name="Jarvis E.D."/>
            <person name="Guillette L.J.Jr."/>
            <person name="Glenn T.C."/>
            <person name="Green R.E."/>
            <person name="Ray D.A."/>
        </authorList>
    </citation>
    <scope>NUCLEOTIDE SEQUENCE [LARGE SCALE GENOMIC DNA]</scope>
    <source>
        <strain evidence="2">KSC_2009_1</strain>
    </source>
</reference>
<evidence type="ECO:0000256" key="1">
    <source>
        <dbReference type="SAM" id="MobiDB-lite"/>
    </source>
</evidence>